<reference evidence="1 2" key="1">
    <citation type="journal article" date="2022" name="DNA Res.">
        <title>Chromosomal-level genome assembly of the orchid tree Bauhinia variegata (Leguminosae; Cercidoideae) supports the allotetraploid origin hypothesis of Bauhinia.</title>
        <authorList>
            <person name="Zhong Y."/>
            <person name="Chen Y."/>
            <person name="Zheng D."/>
            <person name="Pang J."/>
            <person name="Liu Y."/>
            <person name="Luo S."/>
            <person name="Meng S."/>
            <person name="Qian L."/>
            <person name="Wei D."/>
            <person name="Dai S."/>
            <person name="Zhou R."/>
        </authorList>
    </citation>
    <scope>NUCLEOTIDE SEQUENCE [LARGE SCALE GENOMIC DNA]</scope>
    <source>
        <strain evidence="1">BV-YZ2020</strain>
    </source>
</reference>
<organism evidence="1 2">
    <name type="scientific">Bauhinia variegata</name>
    <name type="common">Purple orchid tree</name>
    <name type="synonym">Phanera variegata</name>
    <dbReference type="NCBI Taxonomy" id="167791"/>
    <lineage>
        <taxon>Eukaryota</taxon>
        <taxon>Viridiplantae</taxon>
        <taxon>Streptophyta</taxon>
        <taxon>Embryophyta</taxon>
        <taxon>Tracheophyta</taxon>
        <taxon>Spermatophyta</taxon>
        <taxon>Magnoliopsida</taxon>
        <taxon>eudicotyledons</taxon>
        <taxon>Gunneridae</taxon>
        <taxon>Pentapetalae</taxon>
        <taxon>rosids</taxon>
        <taxon>fabids</taxon>
        <taxon>Fabales</taxon>
        <taxon>Fabaceae</taxon>
        <taxon>Cercidoideae</taxon>
        <taxon>Cercideae</taxon>
        <taxon>Bauhiniinae</taxon>
        <taxon>Bauhinia</taxon>
    </lineage>
</organism>
<gene>
    <name evidence="1" type="ORF">L6164_023874</name>
</gene>
<protein>
    <submittedName>
        <fullName evidence="1">Uncharacterized protein</fullName>
    </submittedName>
</protein>
<name>A0ACB9MK04_BAUVA</name>
<keyword evidence="2" id="KW-1185">Reference proteome</keyword>
<dbReference type="EMBL" id="CM039434">
    <property type="protein sequence ID" value="KAI4324323.1"/>
    <property type="molecule type" value="Genomic_DNA"/>
</dbReference>
<comment type="caution">
    <text evidence="1">The sequence shown here is derived from an EMBL/GenBank/DDBJ whole genome shotgun (WGS) entry which is preliminary data.</text>
</comment>
<accession>A0ACB9MK04</accession>
<evidence type="ECO:0000313" key="2">
    <source>
        <dbReference type="Proteomes" id="UP000828941"/>
    </source>
</evidence>
<sequence>MWASWEFQKAAMEVKRAVQRSHSGGSGTQVSQIDPQVTRGLQARLTRLLKADVLTGLAELKRQNKFHLSLKVFNFIREEVGYETELSLFCDMILLLGRNKKIEMAQELFSEISR</sequence>
<dbReference type="Proteomes" id="UP000828941">
    <property type="component" value="Chromosome 9"/>
</dbReference>
<proteinExistence type="predicted"/>
<evidence type="ECO:0000313" key="1">
    <source>
        <dbReference type="EMBL" id="KAI4324323.1"/>
    </source>
</evidence>